<dbReference type="GO" id="GO:0005634">
    <property type="term" value="C:nucleus"/>
    <property type="evidence" value="ECO:0007669"/>
    <property type="project" value="UniProtKB-SubCell"/>
</dbReference>
<dbReference type="PANTHER" id="PTHR23245:SF36">
    <property type="entry name" value="TRNA (GUANINE(37)-N1)-METHYLTRANSFERASE"/>
    <property type="match status" value="1"/>
</dbReference>
<keyword evidence="5 10" id="KW-0949">S-adenosyl-L-methionine</keyword>
<comment type="catalytic activity">
    <reaction evidence="9 10">
        <text>guanosine(37) in tRNA + S-adenosyl-L-methionine = N(1)-methylguanosine(37) in tRNA + S-adenosyl-L-homocysteine + H(+)</text>
        <dbReference type="Rhea" id="RHEA:36899"/>
        <dbReference type="Rhea" id="RHEA-COMP:10145"/>
        <dbReference type="Rhea" id="RHEA-COMP:10147"/>
        <dbReference type="ChEBI" id="CHEBI:15378"/>
        <dbReference type="ChEBI" id="CHEBI:57856"/>
        <dbReference type="ChEBI" id="CHEBI:59789"/>
        <dbReference type="ChEBI" id="CHEBI:73542"/>
        <dbReference type="ChEBI" id="CHEBI:74269"/>
        <dbReference type="EC" id="2.1.1.228"/>
    </reaction>
</comment>
<dbReference type="OrthoDB" id="408788at2759"/>
<comment type="similarity">
    <text evidence="1">Belongs to the class I-like SAM-binding methyltransferase superfamily. TRM5/TYW2 family.</text>
</comment>
<dbReference type="SUPFAM" id="SSF53335">
    <property type="entry name" value="S-adenosyl-L-methionine-dependent methyltransferases"/>
    <property type="match status" value="1"/>
</dbReference>
<dbReference type="InterPro" id="IPR056744">
    <property type="entry name" value="TRM5/TYW2-like_N"/>
</dbReference>
<gene>
    <name evidence="10" type="primary">TRM5</name>
    <name evidence="13" type="ORF">N7456_000433</name>
</gene>
<comment type="similarity">
    <text evidence="10">Belongs to the TRM5 / TYW2 family.</text>
</comment>
<feature type="binding site" evidence="10">
    <location>
        <position position="378"/>
    </location>
    <ligand>
        <name>S-adenosyl-L-methionine</name>
        <dbReference type="ChEBI" id="CHEBI:59789"/>
    </ligand>
</feature>
<dbReference type="AlphaFoldDB" id="A0A9W9GCG4"/>
<dbReference type="InterPro" id="IPR025792">
    <property type="entry name" value="tRNA_Gua_MeTrfase_euk"/>
</dbReference>
<feature type="compositionally biased region" description="Polar residues" evidence="11">
    <location>
        <begin position="1"/>
        <end position="16"/>
    </location>
</feature>
<dbReference type="Pfam" id="PF02475">
    <property type="entry name" value="TRM5-TYW2_MTfase"/>
    <property type="match status" value="1"/>
</dbReference>
<evidence type="ECO:0000259" key="12">
    <source>
        <dbReference type="PROSITE" id="PS51684"/>
    </source>
</evidence>
<keyword evidence="2 10" id="KW-0963">Cytoplasm</keyword>
<dbReference type="GO" id="GO:0070901">
    <property type="term" value="P:mitochondrial tRNA methylation"/>
    <property type="evidence" value="ECO:0007669"/>
    <property type="project" value="UniProtKB-ARBA"/>
</dbReference>
<dbReference type="InterPro" id="IPR030382">
    <property type="entry name" value="MeTrfase_TRM5/TYW2"/>
</dbReference>
<evidence type="ECO:0000256" key="7">
    <source>
        <dbReference type="ARBA" id="ARBA00023128"/>
    </source>
</evidence>
<dbReference type="GO" id="GO:0002939">
    <property type="term" value="P:tRNA N1-guanine methylation"/>
    <property type="evidence" value="ECO:0007669"/>
    <property type="project" value="TreeGrafter"/>
</dbReference>
<accession>A0A9W9GCG4</accession>
<keyword evidence="8 10" id="KW-0539">Nucleus</keyword>
<sequence length="489" mass="55258">MESVNDNDTRSQSSREPNAMFRPPVNRAMRTLDRSFFRKTVPLAAAKVFKDKDISAVRATLSKSHDLLVVPRLSNVRRITDKDGAFRALLLREDLKADDKTTWSPSVTELTEKGTAAITSYEVNLEYDYWSYADIIGSILPDDDGLEIPQGFTQVGHVAHLNLREQFYPYKYLIAQILKDKNPSIRTVINKLEDVGSHSQFRTFPFEILVGDNDLNVIQHEQDCEFHFDYARVYWNSRLETEHRRLVEKFKAGQMVCDVMAGVGPFAVPAGKRKIFVWANDLNPHGYEVMQDAIPRNRVQDFVTAFNQDGREFIKSSAKDLLKSEPVTVNIFPKTKRRGDSKRKAAEPQSEAPAAPPAPPVPSETYTRPTIFDHYVMNLPATAIEFLDAFQGVYAGHESLFAPNTSQALPMVHVYCFSGHSENEVDDHIDICQRVSERIGYTITPEDRVGGSGNTAIELAIHNVRLVSPNKQMFCASFRLPGEVAFRKV</sequence>
<evidence type="ECO:0000256" key="4">
    <source>
        <dbReference type="ARBA" id="ARBA00022679"/>
    </source>
</evidence>
<dbReference type="InterPro" id="IPR029063">
    <property type="entry name" value="SAM-dependent_MTases_sf"/>
</dbReference>
<protein>
    <recommendedName>
        <fullName evidence="10">tRNA (guanine(37)-N1)-methyltransferase</fullName>
        <ecNumber evidence="10">2.1.1.228</ecNumber>
    </recommendedName>
    <alternativeName>
        <fullName evidence="10">M1G-methyltransferase</fullName>
    </alternativeName>
    <alternativeName>
        <fullName evidence="10">tRNA [GM37] methyltransferase</fullName>
    </alternativeName>
    <alternativeName>
        <fullName evidence="10">tRNA methyltransferase 5</fullName>
    </alternativeName>
</protein>
<dbReference type="PANTHER" id="PTHR23245">
    <property type="entry name" value="TRNA METHYLTRANSFERASE"/>
    <property type="match status" value="1"/>
</dbReference>
<dbReference type="Pfam" id="PF25133">
    <property type="entry name" value="TYW2_N_2"/>
    <property type="match status" value="1"/>
</dbReference>
<feature type="binding site" evidence="10">
    <location>
        <position position="243"/>
    </location>
    <ligand>
        <name>S-adenosyl-L-methionine</name>
        <dbReference type="ChEBI" id="CHEBI:59789"/>
    </ligand>
</feature>
<evidence type="ECO:0000256" key="1">
    <source>
        <dbReference type="ARBA" id="ARBA00009775"/>
    </source>
</evidence>
<dbReference type="PROSITE" id="PS51684">
    <property type="entry name" value="SAM_MT_TRM5_TYW2"/>
    <property type="match status" value="1"/>
</dbReference>
<dbReference type="Gene3D" id="3.30.300.110">
    <property type="entry name" value="Met-10+ protein-like domains"/>
    <property type="match status" value="1"/>
</dbReference>
<dbReference type="GO" id="GO:0005759">
    <property type="term" value="C:mitochondrial matrix"/>
    <property type="evidence" value="ECO:0007669"/>
    <property type="project" value="UniProtKB-SubCell"/>
</dbReference>
<dbReference type="Gene3D" id="3.40.50.150">
    <property type="entry name" value="Vaccinia Virus protein VP39"/>
    <property type="match status" value="1"/>
</dbReference>
<evidence type="ECO:0000256" key="5">
    <source>
        <dbReference type="ARBA" id="ARBA00022691"/>
    </source>
</evidence>
<dbReference type="Proteomes" id="UP001149165">
    <property type="component" value="Unassembled WGS sequence"/>
</dbReference>
<dbReference type="GO" id="GO:0052906">
    <property type="term" value="F:tRNA (guanine(37)-N1)-methyltransferase activity"/>
    <property type="evidence" value="ECO:0007669"/>
    <property type="project" value="UniProtKB-UniRule"/>
</dbReference>
<comment type="caution">
    <text evidence="13">The sequence shown here is derived from an EMBL/GenBank/DDBJ whole genome shotgun (WGS) entry which is preliminary data.</text>
</comment>
<keyword evidence="3 10" id="KW-0489">Methyltransferase</keyword>
<feature type="binding site" evidence="10">
    <location>
        <begin position="281"/>
        <end position="282"/>
    </location>
    <ligand>
        <name>S-adenosyl-L-methionine</name>
        <dbReference type="ChEBI" id="CHEBI:59789"/>
    </ligand>
</feature>
<feature type="binding site" evidence="10">
    <location>
        <begin position="309"/>
        <end position="310"/>
    </location>
    <ligand>
        <name>S-adenosyl-L-methionine</name>
        <dbReference type="ChEBI" id="CHEBI:59789"/>
    </ligand>
</feature>
<keyword evidence="6 10" id="KW-0819">tRNA processing</keyword>
<feature type="domain" description="SAM-dependent methyltransferase TRM5/TYW2-type" evidence="12">
    <location>
        <begin position="152"/>
        <end position="482"/>
    </location>
</feature>
<comment type="subcellular location">
    <subcellularLocation>
        <location evidence="10">Mitochondrion matrix</location>
    </subcellularLocation>
    <subcellularLocation>
        <location evidence="10">Nucleus</location>
    </subcellularLocation>
    <subcellularLocation>
        <location evidence="10">Cytoplasm</location>
    </subcellularLocation>
    <text evidence="10">Predominantly in the mitochondria and in the nucleus.</text>
</comment>
<name>A0A9W9GCG4_9EURO</name>
<evidence type="ECO:0000313" key="14">
    <source>
        <dbReference type="Proteomes" id="UP001149165"/>
    </source>
</evidence>
<keyword evidence="4 10" id="KW-0808">Transferase</keyword>
<evidence type="ECO:0000256" key="2">
    <source>
        <dbReference type="ARBA" id="ARBA00022490"/>
    </source>
</evidence>
<keyword evidence="14" id="KW-1185">Reference proteome</keyword>
<dbReference type="HAMAP" id="MF_03152">
    <property type="entry name" value="TRM5"/>
    <property type="match status" value="1"/>
</dbReference>
<evidence type="ECO:0000256" key="9">
    <source>
        <dbReference type="ARBA" id="ARBA00047783"/>
    </source>
</evidence>
<evidence type="ECO:0000313" key="13">
    <source>
        <dbReference type="EMBL" id="KAJ5116085.1"/>
    </source>
</evidence>
<feature type="region of interest" description="Disordered" evidence="11">
    <location>
        <begin position="332"/>
        <end position="365"/>
    </location>
</feature>
<evidence type="ECO:0000256" key="8">
    <source>
        <dbReference type="ARBA" id="ARBA00023242"/>
    </source>
</evidence>
<feature type="region of interest" description="Disordered" evidence="11">
    <location>
        <begin position="1"/>
        <end position="25"/>
    </location>
</feature>
<dbReference type="FunFam" id="3.30.300.110:FF:000001">
    <property type="entry name" value="tRNA (guanine(37)-N1)-methyltransferase"/>
    <property type="match status" value="1"/>
</dbReference>
<evidence type="ECO:0000256" key="10">
    <source>
        <dbReference type="HAMAP-Rule" id="MF_03152"/>
    </source>
</evidence>
<organism evidence="13 14">
    <name type="scientific">Penicillium angulare</name>
    <dbReference type="NCBI Taxonomy" id="116970"/>
    <lineage>
        <taxon>Eukaryota</taxon>
        <taxon>Fungi</taxon>
        <taxon>Dikarya</taxon>
        <taxon>Ascomycota</taxon>
        <taxon>Pezizomycotina</taxon>
        <taxon>Eurotiomycetes</taxon>
        <taxon>Eurotiomycetidae</taxon>
        <taxon>Eurotiales</taxon>
        <taxon>Aspergillaceae</taxon>
        <taxon>Penicillium</taxon>
    </lineage>
</organism>
<proteinExistence type="inferred from homology"/>
<comment type="function">
    <text evidence="10">Specifically methylates the N1 position of guanosine-37 in various cytoplasmic and mitochondrial tRNAs. Methylation is not dependent on the nature of the nucleoside 5' of the target nucleoside. This is the first step in the biosynthesis of wybutosine (yW), a modified base adjacent to the anticodon of tRNAs and required for accurate decoding.</text>
</comment>
<reference evidence="13" key="1">
    <citation type="submission" date="2022-11" db="EMBL/GenBank/DDBJ databases">
        <authorList>
            <person name="Petersen C."/>
        </authorList>
    </citation>
    <scope>NUCLEOTIDE SEQUENCE</scope>
    <source>
        <strain evidence="13">IBT 30069</strain>
    </source>
</reference>
<comment type="subunit">
    <text evidence="10">Monomer.</text>
</comment>
<dbReference type="EMBL" id="JAPQKH010000001">
    <property type="protein sequence ID" value="KAJ5116085.1"/>
    <property type="molecule type" value="Genomic_DNA"/>
</dbReference>
<reference evidence="13" key="2">
    <citation type="journal article" date="2023" name="IMA Fungus">
        <title>Comparative genomic study of the Penicillium genus elucidates a diverse pangenome and 15 lateral gene transfer events.</title>
        <authorList>
            <person name="Petersen C."/>
            <person name="Sorensen T."/>
            <person name="Nielsen M.R."/>
            <person name="Sondergaard T.E."/>
            <person name="Sorensen J.L."/>
            <person name="Fitzpatrick D.A."/>
            <person name="Frisvad J.C."/>
            <person name="Nielsen K.L."/>
        </authorList>
    </citation>
    <scope>NUCLEOTIDE SEQUENCE</scope>
    <source>
        <strain evidence="13">IBT 30069</strain>
    </source>
</reference>
<evidence type="ECO:0000256" key="3">
    <source>
        <dbReference type="ARBA" id="ARBA00022603"/>
    </source>
</evidence>
<dbReference type="InterPro" id="IPR056743">
    <property type="entry name" value="TRM5-TYW2-like_MTfase"/>
</dbReference>
<dbReference type="EC" id="2.1.1.228" evidence="10"/>
<evidence type="ECO:0000256" key="11">
    <source>
        <dbReference type="SAM" id="MobiDB-lite"/>
    </source>
</evidence>
<keyword evidence="7 10" id="KW-0496">Mitochondrion</keyword>
<evidence type="ECO:0000256" key="6">
    <source>
        <dbReference type="ARBA" id="ARBA00022694"/>
    </source>
</evidence>